<dbReference type="EMBL" id="QBIY01013310">
    <property type="protein sequence ID" value="RXN08518.1"/>
    <property type="molecule type" value="Genomic_DNA"/>
</dbReference>
<gene>
    <name evidence="2" type="ORF">ROHU_018484</name>
    <name evidence="1" type="ORF">ROHU_031780</name>
</gene>
<name>A0A498LJI1_LABRO</name>
<dbReference type="AlphaFoldDB" id="A0A498LJI1"/>
<evidence type="ECO:0000313" key="3">
    <source>
        <dbReference type="Proteomes" id="UP000290572"/>
    </source>
</evidence>
<sequence length="114" mass="12409">MFTVENSLALGHGSDATLESPRTSDLQRCCDSSERTDRISVPKSFYSQRRVAARRGPAVESVTVITSAGAHTRKALISVIIRRAVTRPSLLLLSGWTISAPCNPLKRNAKPLCM</sequence>
<proteinExistence type="predicted"/>
<dbReference type="EMBL" id="QBIY01011788">
    <property type="protein sequence ID" value="RXN29358.1"/>
    <property type="molecule type" value="Genomic_DNA"/>
</dbReference>
<keyword evidence="3" id="KW-1185">Reference proteome</keyword>
<organism evidence="1 3">
    <name type="scientific">Labeo rohita</name>
    <name type="common">Indian major carp</name>
    <name type="synonym">Cyprinus rohita</name>
    <dbReference type="NCBI Taxonomy" id="84645"/>
    <lineage>
        <taxon>Eukaryota</taxon>
        <taxon>Metazoa</taxon>
        <taxon>Chordata</taxon>
        <taxon>Craniata</taxon>
        <taxon>Vertebrata</taxon>
        <taxon>Euteleostomi</taxon>
        <taxon>Actinopterygii</taxon>
        <taxon>Neopterygii</taxon>
        <taxon>Teleostei</taxon>
        <taxon>Ostariophysi</taxon>
        <taxon>Cypriniformes</taxon>
        <taxon>Cyprinidae</taxon>
        <taxon>Labeoninae</taxon>
        <taxon>Labeonini</taxon>
        <taxon>Labeo</taxon>
    </lineage>
</organism>
<protein>
    <submittedName>
        <fullName evidence="1">Uncharacterized protein</fullName>
    </submittedName>
</protein>
<evidence type="ECO:0000313" key="2">
    <source>
        <dbReference type="EMBL" id="RXN29358.1"/>
    </source>
</evidence>
<accession>A0A498LJI1</accession>
<comment type="caution">
    <text evidence="1">The sequence shown here is derived from an EMBL/GenBank/DDBJ whole genome shotgun (WGS) entry which is preliminary data.</text>
</comment>
<reference evidence="1 3" key="1">
    <citation type="submission" date="2018-03" db="EMBL/GenBank/DDBJ databases">
        <title>Draft genome sequence of Rohu Carp (Labeo rohita).</title>
        <authorList>
            <person name="Das P."/>
            <person name="Kushwaha B."/>
            <person name="Joshi C.G."/>
            <person name="Kumar D."/>
            <person name="Nagpure N.S."/>
            <person name="Sahoo L."/>
            <person name="Das S.P."/>
            <person name="Bit A."/>
            <person name="Patnaik S."/>
            <person name="Meher P.K."/>
            <person name="Jayasankar P."/>
            <person name="Koringa P.G."/>
            <person name="Patel N.V."/>
            <person name="Hinsu A.T."/>
            <person name="Kumar R."/>
            <person name="Pandey M."/>
            <person name="Agarwal S."/>
            <person name="Srivastava S."/>
            <person name="Singh M."/>
            <person name="Iquebal M.A."/>
            <person name="Jaiswal S."/>
            <person name="Angadi U.B."/>
            <person name="Kumar N."/>
            <person name="Raza M."/>
            <person name="Shah T.M."/>
            <person name="Rai A."/>
            <person name="Jena J.K."/>
        </authorList>
    </citation>
    <scope>NUCLEOTIDE SEQUENCE [LARGE SCALE GENOMIC DNA]</scope>
    <source>
        <strain evidence="1">DASCIFA01</strain>
        <tissue evidence="1">Testis</tissue>
    </source>
</reference>
<dbReference type="Proteomes" id="UP000290572">
    <property type="component" value="Unassembled WGS sequence"/>
</dbReference>
<evidence type="ECO:0000313" key="1">
    <source>
        <dbReference type="EMBL" id="RXN08518.1"/>
    </source>
</evidence>